<keyword evidence="1" id="KW-0472">Membrane</keyword>
<dbReference type="RefSeq" id="XP_022990643.1">
    <property type="nucleotide sequence ID" value="XM_023134875.1"/>
</dbReference>
<feature type="transmembrane region" description="Helical" evidence="1">
    <location>
        <begin position="84"/>
        <end position="104"/>
    </location>
</feature>
<keyword evidence="1" id="KW-0812">Transmembrane</keyword>
<keyword evidence="1" id="KW-0653">Protein transport</keyword>
<keyword evidence="2" id="KW-1185">Reference proteome</keyword>
<dbReference type="GO" id="GO:0070973">
    <property type="term" value="P:protein localization to endoplasmic reticulum exit site"/>
    <property type="evidence" value="ECO:0007669"/>
    <property type="project" value="UniProtKB-UniRule"/>
</dbReference>
<sequence>MIRVVFNLVLTEMALILVLLFRTPFRKLIISGLDRLKQGRGPLMVKTVAATMLVLFASTLYNAAEIRRRTAEAGFLSQTDEVLMAHRLLEASMIGFSLFLVLIIDRIHNYIRELHRLRTNLEARSEART</sequence>
<evidence type="ECO:0000256" key="1">
    <source>
        <dbReference type="RuleBase" id="RU367026"/>
    </source>
</evidence>
<dbReference type="AlphaFoldDB" id="A0A6J1JTW1"/>
<protein>
    <recommendedName>
        <fullName evidence="1">Endoplasmic reticulum transmembrane protein</fullName>
    </recommendedName>
</protein>
<dbReference type="InterPro" id="IPR008417">
    <property type="entry name" value="BAP29/BAP31"/>
</dbReference>
<dbReference type="GO" id="GO:0006888">
    <property type="term" value="P:endoplasmic reticulum to Golgi vesicle-mediated transport"/>
    <property type="evidence" value="ECO:0007669"/>
    <property type="project" value="UniProtKB-UniRule"/>
</dbReference>
<feature type="transmembrane region" description="Helical" evidence="1">
    <location>
        <begin position="6"/>
        <end position="22"/>
    </location>
</feature>
<dbReference type="GO" id="GO:0006886">
    <property type="term" value="P:intracellular protein transport"/>
    <property type="evidence" value="ECO:0007669"/>
    <property type="project" value="UniProtKB-UniRule"/>
</dbReference>
<organism evidence="2 3">
    <name type="scientific">Cucurbita maxima</name>
    <name type="common">Pumpkin</name>
    <name type="synonym">Winter squash</name>
    <dbReference type="NCBI Taxonomy" id="3661"/>
    <lineage>
        <taxon>Eukaryota</taxon>
        <taxon>Viridiplantae</taxon>
        <taxon>Streptophyta</taxon>
        <taxon>Embryophyta</taxon>
        <taxon>Tracheophyta</taxon>
        <taxon>Spermatophyta</taxon>
        <taxon>Magnoliopsida</taxon>
        <taxon>eudicotyledons</taxon>
        <taxon>Gunneridae</taxon>
        <taxon>Pentapetalae</taxon>
        <taxon>rosids</taxon>
        <taxon>fabids</taxon>
        <taxon>Cucurbitales</taxon>
        <taxon>Cucurbitaceae</taxon>
        <taxon>Cucurbiteae</taxon>
        <taxon>Cucurbita</taxon>
    </lineage>
</organism>
<dbReference type="PANTHER" id="PTHR12701:SF18">
    <property type="entry name" value="ENDOPLASMIC RETICULUM TRANSMEMBRANE PROTEIN"/>
    <property type="match status" value="1"/>
</dbReference>
<proteinExistence type="inferred from homology"/>
<keyword evidence="1" id="KW-0931">ER-Golgi transport</keyword>
<dbReference type="PANTHER" id="PTHR12701">
    <property type="entry name" value="BCR-ASSOCIATED PROTEIN, BAP"/>
    <property type="match status" value="1"/>
</dbReference>
<reference evidence="3" key="1">
    <citation type="submission" date="2025-08" db="UniProtKB">
        <authorList>
            <consortium name="RefSeq"/>
        </authorList>
    </citation>
    <scope>IDENTIFICATION</scope>
    <source>
        <tissue evidence="3">Young leaves</tissue>
    </source>
</reference>
<dbReference type="GO" id="GO:0005789">
    <property type="term" value="C:endoplasmic reticulum membrane"/>
    <property type="evidence" value="ECO:0007669"/>
    <property type="project" value="UniProtKB-SubCell"/>
</dbReference>
<comment type="subcellular location">
    <subcellularLocation>
        <location evidence="1">Endoplasmic reticulum membrane</location>
        <topology evidence="1">Multi-pass membrane protein</topology>
    </subcellularLocation>
</comment>
<dbReference type="OrthoDB" id="435607at2759"/>
<keyword evidence="1" id="KW-1133">Transmembrane helix</keyword>
<keyword evidence="1" id="KW-0256">Endoplasmic reticulum</keyword>
<feature type="transmembrane region" description="Helical" evidence="1">
    <location>
        <begin position="43"/>
        <end position="64"/>
    </location>
</feature>
<evidence type="ECO:0000313" key="2">
    <source>
        <dbReference type="Proteomes" id="UP000504608"/>
    </source>
</evidence>
<dbReference type="GeneID" id="111487467"/>
<comment type="similarity">
    <text evidence="1">Belongs to the BCAP29/BCAP31 family.</text>
</comment>
<accession>A0A6J1JTW1</accession>
<keyword evidence="1" id="KW-0813">Transport</keyword>
<dbReference type="KEGG" id="cmax:111487467"/>
<gene>
    <name evidence="3" type="primary">LOC111487467</name>
</gene>
<dbReference type="Proteomes" id="UP000504608">
    <property type="component" value="Unplaced"/>
</dbReference>
<evidence type="ECO:0000313" key="3">
    <source>
        <dbReference type="RefSeq" id="XP_022990643.1"/>
    </source>
</evidence>
<comment type="function">
    <text evidence="1">May play a role in anterograde transport of membrane proteins from the endoplasmic reticulum to the Golgi.</text>
</comment>
<name>A0A6J1JTW1_CUCMA</name>